<dbReference type="Proteomes" id="UP000191153">
    <property type="component" value="Unassembled WGS sequence"/>
</dbReference>
<gene>
    <name evidence="1" type="ORF">SAMN02745174_02046</name>
</gene>
<evidence type="ECO:0000313" key="1">
    <source>
        <dbReference type="EMBL" id="SJZ95090.1"/>
    </source>
</evidence>
<dbReference type="STRING" id="180163.SAMN02745174_02046"/>
<accession>A0A1T4PU65</accession>
<protein>
    <submittedName>
        <fullName evidence="1">Uncharacterized protein</fullName>
    </submittedName>
</protein>
<proteinExistence type="predicted"/>
<reference evidence="1 2" key="1">
    <citation type="submission" date="2017-02" db="EMBL/GenBank/DDBJ databases">
        <authorList>
            <person name="Peterson S.W."/>
        </authorList>
    </citation>
    <scope>NUCLEOTIDE SEQUENCE [LARGE SCALE GENOMIC DNA]</scope>
    <source>
        <strain evidence="1 2">ATCC 700028</strain>
    </source>
</reference>
<sequence>MAEKQIKEKVEKKQVKEKKECVYIGANIKTPYIVLNRFTILLDKPSNYDQIVEKSKDFAKLLVPIDYFTSNLQQIKSSNYYRDLTRKVQKELGGN</sequence>
<dbReference type="EMBL" id="FUWX01000016">
    <property type="protein sequence ID" value="SJZ95090.1"/>
    <property type="molecule type" value="Genomic_DNA"/>
</dbReference>
<keyword evidence="2" id="KW-1185">Reference proteome</keyword>
<name>A0A1T4PU65_9FUSO</name>
<dbReference type="RefSeq" id="WP_078694499.1">
    <property type="nucleotide sequence ID" value="NZ_FUWX01000016.1"/>
</dbReference>
<evidence type="ECO:0000313" key="2">
    <source>
        <dbReference type="Proteomes" id="UP000191153"/>
    </source>
</evidence>
<dbReference type="AlphaFoldDB" id="A0A1T4PU65"/>
<organism evidence="1 2">
    <name type="scientific">Cetobacterium ceti</name>
    <dbReference type="NCBI Taxonomy" id="180163"/>
    <lineage>
        <taxon>Bacteria</taxon>
        <taxon>Fusobacteriati</taxon>
        <taxon>Fusobacteriota</taxon>
        <taxon>Fusobacteriia</taxon>
        <taxon>Fusobacteriales</taxon>
        <taxon>Fusobacteriaceae</taxon>
        <taxon>Cetobacterium</taxon>
    </lineage>
</organism>